<dbReference type="PANTHER" id="PTHR23407">
    <property type="entry name" value="ATPASE INHIBITOR/5-FORMYLTETRAHYDROFOLATE CYCLO-LIGASE"/>
    <property type="match status" value="1"/>
</dbReference>
<keyword evidence="3 4" id="KW-0067">ATP-binding</keyword>
<evidence type="ECO:0000256" key="4">
    <source>
        <dbReference type="RuleBase" id="RU361279"/>
    </source>
</evidence>
<organism evidence="5 6">
    <name type="scientific">Adhaeribacter terreus</name>
    <dbReference type="NCBI Taxonomy" id="529703"/>
    <lineage>
        <taxon>Bacteria</taxon>
        <taxon>Pseudomonadati</taxon>
        <taxon>Bacteroidota</taxon>
        <taxon>Cytophagia</taxon>
        <taxon>Cytophagales</taxon>
        <taxon>Hymenobacteraceae</taxon>
        <taxon>Adhaeribacter</taxon>
    </lineage>
</organism>
<dbReference type="Pfam" id="PF01812">
    <property type="entry name" value="5-FTHF_cyc-lig"/>
    <property type="match status" value="1"/>
</dbReference>
<comment type="similarity">
    <text evidence="1 4">Belongs to the 5-formyltetrahydrofolate cyclo-ligase family.</text>
</comment>
<evidence type="ECO:0000256" key="1">
    <source>
        <dbReference type="ARBA" id="ARBA00010638"/>
    </source>
</evidence>
<proteinExistence type="inferred from homology"/>
<dbReference type="NCBIfam" id="TIGR02727">
    <property type="entry name" value="MTHFS_bact"/>
    <property type="match status" value="1"/>
</dbReference>
<dbReference type="Gene3D" id="3.40.50.10420">
    <property type="entry name" value="NagB/RpiA/CoA transferase-like"/>
    <property type="match status" value="1"/>
</dbReference>
<dbReference type="SUPFAM" id="SSF100950">
    <property type="entry name" value="NagB/RpiA/CoA transferase-like"/>
    <property type="match status" value="1"/>
</dbReference>
<dbReference type="Proteomes" id="UP001596161">
    <property type="component" value="Unassembled WGS sequence"/>
</dbReference>
<dbReference type="EMBL" id="JBHSKT010000006">
    <property type="protein sequence ID" value="MFC5271285.1"/>
    <property type="molecule type" value="Genomic_DNA"/>
</dbReference>
<protein>
    <recommendedName>
        <fullName evidence="4">5-formyltetrahydrofolate cyclo-ligase</fullName>
        <ecNumber evidence="4">6.3.3.2</ecNumber>
    </recommendedName>
</protein>
<dbReference type="GO" id="GO:0030272">
    <property type="term" value="F:5-formyltetrahydrofolate cyclo-ligase activity"/>
    <property type="evidence" value="ECO:0007669"/>
    <property type="project" value="UniProtKB-EC"/>
</dbReference>
<keyword evidence="4" id="KW-0479">Metal-binding</keyword>
<keyword evidence="2 4" id="KW-0547">Nucleotide-binding</keyword>
<dbReference type="InterPro" id="IPR002698">
    <property type="entry name" value="FTHF_cligase"/>
</dbReference>
<evidence type="ECO:0000256" key="2">
    <source>
        <dbReference type="ARBA" id="ARBA00022741"/>
    </source>
</evidence>
<gene>
    <name evidence="5" type="ORF">ACFPIB_11735</name>
</gene>
<keyword evidence="5" id="KW-0436">Ligase</keyword>
<comment type="cofactor">
    <cofactor evidence="4">
        <name>Mg(2+)</name>
        <dbReference type="ChEBI" id="CHEBI:18420"/>
    </cofactor>
</comment>
<reference evidence="6" key="1">
    <citation type="journal article" date="2019" name="Int. J. Syst. Evol. Microbiol.">
        <title>The Global Catalogue of Microorganisms (GCM) 10K type strain sequencing project: providing services to taxonomists for standard genome sequencing and annotation.</title>
        <authorList>
            <consortium name="The Broad Institute Genomics Platform"/>
            <consortium name="The Broad Institute Genome Sequencing Center for Infectious Disease"/>
            <person name="Wu L."/>
            <person name="Ma J."/>
        </authorList>
    </citation>
    <scope>NUCLEOTIDE SEQUENCE [LARGE SCALE GENOMIC DNA]</scope>
    <source>
        <strain evidence="6">KACC 12602</strain>
    </source>
</reference>
<sequence length="194" mass="22469">MDKKALRKLMLAERRQFSLNEAEKLSQRVCDLFFEGFAPTKPQVIHVFLPILKNREINTWPIIHRIWREFPACRIAVPVTNFQTQELEHYEILPETEIAENHWGIPEPVNALRVFEAEIDTVLMPLLAFDANGNRIGYGKGFYDQFLQHCRASVLKIGLSLLPPVPHQIPADDWDVPLDHCLTPKGRYDFGLKK</sequence>
<comment type="caution">
    <text evidence="5">The sequence shown here is derived from an EMBL/GenBank/DDBJ whole genome shotgun (WGS) entry which is preliminary data.</text>
</comment>
<keyword evidence="4" id="KW-0460">Magnesium</keyword>
<dbReference type="EC" id="6.3.3.2" evidence="4"/>
<comment type="catalytic activity">
    <reaction evidence="4">
        <text>(6S)-5-formyl-5,6,7,8-tetrahydrofolate + ATP = (6R)-5,10-methenyltetrahydrofolate + ADP + phosphate</text>
        <dbReference type="Rhea" id="RHEA:10488"/>
        <dbReference type="ChEBI" id="CHEBI:30616"/>
        <dbReference type="ChEBI" id="CHEBI:43474"/>
        <dbReference type="ChEBI" id="CHEBI:57455"/>
        <dbReference type="ChEBI" id="CHEBI:57457"/>
        <dbReference type="ChEBI" id="CHEBI:456216"/>
        <dbReference type="EC" id="6.3.3.2"/>
    </reaction>
</comment>
<dbReference type="PANTHER" id="PTHR23407:SF1">
    <property type="entry name" value="5-FORMYLTETRAHYDROFOLATE CYCLO-LIGASE"/>
    <property type="match status" value="1"/>
</dbReference>
<dbReference type="InterPro" id="IPR024185">
    <property type="entry name" value="FTHF_cligase-like_sf"/>
</dbReference>
<dbReference type="PIRSF" id="PIRSF006806">
    <property type="entry name" value="FTHF_cligase"/>
    <property type="match status" value="1"/>
</dbReference>
<dbReference type="InterPro" id="IPR037171">
    <property type="entry name" value="NagB/RpiA_transferase-like"/>
</dbReference>
<dbReference type="RefSeq" id="WP_378017652.1">
    <property type="nucleotide sequence ID" value="NZ_JBHSKT010000006.1"/>
</dbReference>
<accession>A0ABW0EDM4</accession>
<keyword evidence="6" id="KW-1185">Reference proteome</keyword>
<evidence type="ECO:0000256" key="3">
    <source>
        <dbReference type="ARBA" id="ARBA00022840"/>
    </source>
</evidence>
<name>A0ABW0EDM4_9BACT</name>
<evidence type="ECO:0000313" key="6">
    <source>
        <dbReference type="Proteomes" id="UP001596161"/>
    </source>
</evidence>
<evidence type="ECO:0000313" key="5">
    <source>
        <dbReference type="EMBL" id="MFC5271285.1"/>
    </source>
</evidence>